<proteinExistence type="predicted"/>
<dbReference type="RefSeq" id="WP_195724216.1">
    <property type="nucleotide sequence ID" value="NZ_WJXB01000001.1"/>
</dbReference>
<comment type="caution">
    <text evidence="1">The sequence shown here is derived from an EMBL/GenBank/DDBJ whole genome shotgun (WGS) entry which is preliminary data.</text>
</comment>
<organism evidence="1 2">
    <name type="scientific">Paenibacillus monticola</name>
    <dbReference type="NCBI Taxonomy" id="2666075"/>
    <lineage>
        <taxon>Bacteria</taxon>
        <taxon>Bacillati</taxon>
        <taxon>Bacillota</taxon>
        <taxon>Bacilli</taxon>
        <taxon>Bacillales</taxon>
        <taxon>Paenibacillaceae</taxon>
        <taxon>Paenibacillus</taxon>
    </lineage>
</organism>
<protein>
    <submittedName>
        <fullName evidence="1">Uncharacterized protein</fullName>
    </submittedName>
</protein>
<dbReference type="AlphaFoldDB" id="A0A7X2L0D2"/>
<dbReference type="EMBL" id="WJXB01000001">
    <property type="protein sequence ID" value="MRN52013.1"/>
    <property type="molecule type" value="Genomic_DNA"/>
</dbReference>
<name>A0A7X2L0D2_9BACL</name>
<dbReference type="InterPro" id="IPR056084">
    <property type="entry name" value="DUF7667"/>
</dbReference>
<dbReference type="Pfam" id="PF24704">
    <property type="entry name" value="DUF7667"/>
    <property type="match status" value="1"/>
</dbReference>
<keyword evidence="2" id="KW-1185">Reference proteome</keyword>
<accession>A0A7X2L0D2</accession>
<evidence type="ECO:0000313" key="2">
    <source>
        <dbReference type="Proteomes" id="UP000463051"/>
    </source>
</evidence>
<sequence>MDCNRGSSDCFGDRAIQNTGAALMLPVHLRLAEFFHMHKAGKLTHAHGPELLQCLQVNAQYCWDVVKLEQLSGIAILLNDDTWFDELRIRIDALRLTGRAPKL</sequence>
<dbReference type="Proteomes" id="UP000463051">
    <property type="component" value="Unassembled WGS sequence"/>
</dbReference>
<gene>
    <name evidence="1" type="ORF">GJB61_03235</name>
</gene>
<reference evidence="1 2" key="1">
    <citation type="submission" date="2019-11" db="EMBL/GenBank/DDBJ databases">
        <title>Paenibacillus monticola sp. nov., a novel PGPR strain isolated from mountain sample in China.</title>
        <authorList>
            <person name="Zhao Q."/>
            <person name="Li H.-P."/>
            <person name="Zhang J.-L."/>
        </authorList>
    </citation>
    <scope>NUCLEOTIDE SEQUENCE [LARGE SCALE GENOMIC DNA]</scope>
    <source>
        <strain evidence="1 2">LC-T2</strain>
    </source>
</reference>
<evidence type="ECO:0000313" key="1">
    <source>
        <dbReference type="EMBL" id="MRN52013.1"/>
    </source>
</evidence>